<gene>
    <name evidence="2" type="ORF">KTO63_14455</name>
</gene>
<dbReference type="InterPro" id="IPR022789">
    <property type="entry name" value="ParD"/>
</dbReference>
<dbReference type="NCBIfam" id="TIGR02606">
    <property type="entry name" value="antidote_CC2985"/>
    <property type="match status" value="1"/>
</dbReference>
<evidence type="ECO:0000313" key="2">
    <source>
        <dbReference type="EMBL" id="MBV4358363.1"/>
    </source>
</evidence>
<dbReference type="EMBL" id="JAHSPG010000012">
    <property type="protein sequence ID" value="MBV4358363.1"/>
    <property type="molecule type" value="Genomic_DNA"/>
</dbReference>
<dbReference type="PANTHER" id="PTHR36582">
    <property type="entry name" value="ANTITOXIN PARD"/>
    <property type="match status" value="1"/>
</dbReference>
<keyword evidence="1" id="KW-0175">Coiled coil</keyword>
<feature type="coiled-coil region" evidence="1">
    <location>
        <begin position="33"/>
        <end position="60"/>
    </location>
</feature>
<keyword evidence="3" id="KW-1185">Reference proteome</keyword>
<dbReference type="Pfam" id="PF03693">
    <property type="entry name" value="ParD_antitoxin"/>
    <property type="match status" value="1"/>
</dbReference>
<dbReference type="RefSeq" id="WP_217792048.1">
    <property type="nucleotide sequence ID" value="NZ_JAHSPG010000012.1"/>
</dbReference>
<comment type="caution">
    <text evidence="2">The sequence shown here is derived from an EMBL/GenBank/DDBJ whole genome shotgun (WGS) entry which is preliminary data.</text>
</comment>
<dbReference type="Proteomes" id="UP000812270">
    <property type="component" value="Unassembled WGS sequence"/>
</dbReference>
<evidence type="ECO:0000313" key="3">
    <source>
        <dbReference type="Proteomes" id="UP000812270"/>
    </source>
</evidence>
<dbReference type="CDD" id="cd22231">
    <property type="entry name" value="RHH_NikR_HicB-like"/>
    <property type="match status" value="1"/>
</dbReference>
<proteinExistence type="predicted"/>
<protein>
    <submittedName>
        <fullName evidence="2">Type II toxin-antitoxin system ParD family antitoxin</fullName>
    </submittedName>
</protein>
<evidence type="ECO:0000256" key="1">
    <source>
        <dbReference type="SAM" id="Coils"/>
    </source>
</evidence>
<accession>A0A9E2SBE9</accession>
<reference evidence="2" key="1">
    <citation type="submission" date="2021-06" db="EMBL/GenBank/DDBJ databases">
        <authorList>
            <person name="Huq M.A."/>
        </authorList>
    </citation>
    <scope>NUCLEOTIDE SEQUENCE</scope>
    <source>
        <strain evidence="2">MAH-26</strain>
    </source>
</reference>
<organism evidence="2 3">
    <name type="scientific">Pinibacter aurantiacus</name>
    <dbReference type="NCBI Taxonomy" id="2851599"/>
    <lineage>
        <taxon>Bacteria</taxon>
        <taxon>Pseudomonadati</taxon>
        <taxon>Bacteroidota</taxon>
        <taxon>Chitinophagia</taxon>
        <taxon>Chitinophagales</taxon>
        <taxon>Chitinophagaceae</taxon>
        <taxon>Pinibacter</taxon>
    </lineage>
</organism>
<sequence length="80" mass="9131">MPRNTSILLGEHFEKFISKEVSSGRYNSASEVIRSALRLLEAEETKKKNINKALAEGEKSGFEKDFDPKAHLKKLHNKFL</sequence>
<dbReference type="AlphaFoldDB" id="A0A9E2SBE9"/>
<name>A0A9E2SBE9_9BACT</name>
<dbReference type="PANTHER" id="PTHR36582:SF2">
    <property type="entry name" value="ANTITOXIN PARD"/>
    <property type="match status" value="1"/>
</dbReference>